<accession>A0A4D8RA83</accession>
<reference evidence="1 2" key="1">
    <citation type="submission" date="2018-09" db="EMBL/GenBank/DDBJ databases">
        <title>Whole genome based analysis of evolution and adaptive divergence in Indian and Brazilian strains of Azospirillum brasilense.</title>
        <authorList>
            <person name="Singh C."/>
            <person name="Tripathi A.K."/>
        </authorList>
    </citation>
    <scope>NUCLEOTIDE SEQUENCE [LARGE SCALE GENOMIC DNA]</scope>
    <source>
        <strain evidence="1 2">MTCC4039</strain>
        <plasmid evidence="1 2">p1</plasmid>
    </source>
</reference>
<geneLocation type="plasmid" evidence="1">
    <name>p1</name>
</geneLocation>
<organism evidence="1 2">
    <name type="scientific">Azospirillum brasilense</name>
    <dbReference type="NCBI Taxonomy" id="192"/>
    <lineage>
        <taxon>Bacteria</taxon>
        <taxon>Pseudomonadati</taxon>
        <taxon>Pseudomonadota</taxon>
        <taxon>Alphaproteobacteria</taxon>
        <taxon>Rhodospirillales</taxon>
        <taxon>Azospirillaceae</taxon>
        <taxon>Azospirillum</taxon>
    </lineage>
</organism>
<evidence type="ECO:0000313" key="1">
    <source>
        <dbReference type="EMBL" id="QCO17633.1"/>
    </source>
</evidence>
<evidence type="ECO:0000313" key="2">
    <source>
        <dbReference type="Proteomes" id="UP000298693"/>
    </source>
</evidence>
<name>A0A4D8RA83_AZOBR</name>
<keyword evidence="1" id="KW-0614">Plasmid</keyword>
<proteinExistence type="predicted"/>
<dbReference type="RefSeq" id="WP_137141725.1">
    <property type="nucleotide sequence ID" value="NZ_CP032346.1"/>
</dbReference>
<dbReference type="Proteomes" id="UP000298693">
    <property type="component" value="Plasmid p1"/>
</dbReference>
<protein>
    <submittedName>
        <fullName evidence="1">Uncharacterized protein</fullName>
    </submittedName>
</protein>
<dbReference type="EMBL" id="CP032346">
    <property type="protein sequence ID" value="QCO17633.1"/>
    <property type="molecule type" value="Genomic_DNA"/>
</dbReference>
<sequence>MLSRTSSRTVTFSHPFVLTGIDGVQPAGTYTVETDEELVDGLSFPVYRRVATVILLPARAGGTTLAQAATIDPLDLERAEQADAAIPSIASSP</sequence>
<gene>
    <name evidence="1" type="ORF">D3869_20765</name>
</gene>
<dbReference type="AlphaFoldDB" id="A0A4D8RA83"/>